<evidence type="ECO:0000256" key="3">
    <source>
        <dbReference type="ARBA" id="ARBA00022679"/>
    </source>
</evidence>
<comment type="caution">
    <text evidence="5">Lacks conserved residue(s) required for the propagation of feature annotation.</text>
</comment>
<keyword evidence="3 5" id="KW-0808">Transferase</keyword>
<feature type="binding site" evidence="5">
    <location>
        <begin position="74"/>
        <end position="76"/>
    </location>
    <ligand>
        <name>acetyl-CoA</name>
        <dbReference type="ChEBI" id="CHEBI:57288"/>
    </ligand>
</feature>
<sequence length="151" mass="16913">MPINSNQSIIAMAVTDIPSVFAIESSAHSHSWSEKLFLSNFGKRYINHVMMLDQEIVGYFIASYVAGEVTLLNIAVSPSHQGQGVGRALLSYLKTFASTLSQEEIWLEVRASNQTAIKLYENLDFVEVDVRTAYYPTHNGREDALIMCCYL</sequence>
<dbReference type="CDD" id="cd04301">
    <property type="entry name" value="NAT_SF"/>
    <property type="match status" value="1"/>
</dbReference>
<dbReference type="InterPro" id="IPR050680">
    <property type="entry name" value="YpeA/RimI_acetyltransf"/>
</dbReference>
<dbReference type="GO" id="GO:0008999">
    <property type="term" value="F:protein-N-terminal-alanine acetyltransferase activity"/>
    <property type="evidence" value="ECO:0007669"/>
    <property type="project" value="UniProtKB-EC"/>
</dbReference>
<dbReference type="Pfam" id="PF00583">
    <property type="entry name" value="Acetyltransf_1"/>
    <property type="match status" value="1"/>
</dbReference>
<dbReference type="Proteomes" id="UP001366060">
    <property type="component" value="Unassembled WGS sequence"/>
</dbReference>
<dbReference type="InterPro" id="IPR000182">
    <property type="entry name" value="GNAT_dom"/>
</dbReference>
<proteinExistence type="inferred from homology"/>
<accession>A0ABU9HD14</accession>
<feature type="binding site" evidence="5">
    <location>
        <position position="113"/>
    </location>
    <ligand>
        <name>acetyl-CoA</name>
        <dbReference type="ChEBI" id="CHEBI:57288"/>
    </ligand>
</feature>
<evidence type="ECO:0000259" key="7">
    <source>
        <dbReference type="PROSITE" id="PS51186"/>
    </source>
</evidence>
<dbReference type="PANTHER" id="PTHR43420">
    <property type="entry name" value="ACETYLTRANSFERASE"/>
    <property type="match status" value="1"/>
</dbReference>
<dbReference type="NCBIfam" id="TIGR01575">
    <property type="entry name" value="rimI"/>
    <property type="match status" value="1"/>
</dbReference>
<name>A0ABU9HD14_9GAMM</name>
<comment type="caution">
    <text evidence="8">The sequence shown here is derived from an EMBL/GenBank/DDBJ whole genome shotgun (WGS) entry which is preliminary data.</text>
</comment>
<keyword evidence="8" id="KW-0687">Ribonucleoprotein</keyword>
<evidence type="ECO:0000256" key="6">
    <source>
        <dbReference type="RuleBase" id="RU363094"/>
    </source>
</evidence>
<evidence type="ECO:0000256" key="2">
    <source>
        <dbReference type="ARBA" id="ARBA00022490"/>
    </source>
</evidence>
<dbReference type="InterPro" id="IPR043690">
    <property type="entry name" value="RimI"/>
</dbReference>
<feature type="active site" description="Proton donor" evidence="5">
    <location>
        <position position="120"/>
    </location>
</feature>
<dbReference type="SUPFAM" id="SSF55729">
    <property type="entry name" value="Acyl-CoA N-acyltransferases (Nat)"/>
    <property type="match status" value="1"/>
</dbReference>
<organism evidence="8 9">
    <name type="scientific">Psychromonas arctica</name>
    <dbReference type="NCBI Taxonomy" id="168275"/>
    <lineage>
        <taxon>Bacteria</taxon>
        <taxon>Pseudomonadati</taxon>
        <taxon>Pseudomonadota</taxon>
        <taxon>Gammaproteobacteria</taxon>
        <taxon>Alteromonadales</taxon>
        <taxon>Psychromonadaceae</taxon>
        <taxon>Psychromonas</taxon>
    </lineage>
</organism>
<keyword evidence="8" id="KW-0689">Ribosomal protein</keyword>
<dbReference type="EMBL" id="JBAKBA010000026">
    <property type="protein sequence ID" value="MEL0659789.1"/>
    <property type="molecule type" value="Genomic_DNA"/>
</dbReference>
<keyword evidence="4 5" id="KW-0012">Acyltransferase</keyword>
<dbReference type="PANTHER" id="PTHR43420:SF51">
    <property type="entry name" value="PEPTIDYL-LYSINE N-ACETYLTRANSFERASE YIAC"/>
    <property type="match status" value="1"/>
</dbReference>
<feature type="active site" description="Proton acceptor" evidence="5">
    <location>
        <position position="108"/>
    </location>
</feature>
<evidence type="ECO:0000256" key="4">
    <source>
        <dbReference type="ARBA" id="ARBA00023315"/>
    </source>
</evidence>
<evidence type="ECO:0000256" key="1">
    <source>
        <dbReference type="ARBA" id="ARBA00005395"/>
    </source>
</evidence>
<evidence type="ECO:0000256" key="5">
    <source>
        <dbReference type="HAMAP-Rule" id="MF_02210"/>
    </source>
</evidence>
<evidence type="ECO:0000313" key="9">
    <source>
        <dbReference type="Proteomes" id="UP001366060"/>
    </source>
</evidence>
<dbReference type="InterPro" id="IPR016181">
    <property type="entry name" value="Acyl_CoA_acyltransferase"/>
</dbReference>
<feature type="domain" description="N-acetyltransferase" evidence="7">
    <location>
        <begin position="7"/>
        <end position="151"/>
    </location>
</feature>
<dbReference type="Gene3D" id="3.40.630.30">
    <property type="match status" value="1"/>
</dbReference>
<gene>
    <name evidence="5 8" type="primary">rimI</name>
    <name evidence="8" type="ORF">V6255_11635</name>
</gene>
<keyword evidence="2 5" id="KW-0963">Cytoplasm</keyword>
<dbReference type="RefSeq" id="WP_341628316.1">
    <property type="nucleotide sequence ID" value="NZ_JBAKBA010000026.1"/>
</dbReference>
<dbReference type="PROSITE" id="PS51186">
    <property type="entry name" value="GNAT"/>
    <property type="match status" value="1"/>
</dbReference>
<dbReference type="HAMAP" id="MF_02210">
    <property type="entry name" value="RimI"/>
    <property type="match status" value="1"/>
</dbReference>
<reference evidence="8 9" key="1">
    <citation type="submission" date="2024-02" db="EMBL/GenBank/DDBJ databases">
        <title>Bacteria isolated from the canopy kelp, Nereocystis luetkeana.</title>
        <authorList>
            <person name="Pfister C.A."/>
            <person name="Younker I.T."/>
            <person name="Light S.H."/>
        </authorList>
    </citation>
    <scope>NUCLEOTIDE SEQUENCE [LARGE SCALE GENOMIC DNA]</scope>
    <source>
        <strain evidence="8 9">TI.2.07</strain>
    </source>
</reference>
<keyword evidence="9" id="KW-1185">Reference proteome</keyword>
<comment type="similarity">
    <text evidence="1 5 6">Belongs to the acetyltransferase family. RimI subfamily.</text>
</comment>
<comment type="catalytic activity">
    <reaction evidence="5 6">
        <text>N-terminal L-alanyl-[ribosomal protein bS18] + acetyl-CoA = N-terminal N(alpha)-acetyl-L-alanyl-[ribosomal protein bS18] + CoA + H(+)</text>
        <dbReference type="Rhea" id="RHEA:43756"/>
        <dbReference type="Rhea" id="RHEA-COMP:10676"/>
        <dbReference type="Rhea" id="RHEA-COMP:10677"/>
        <dbReference type="ChEBI" id="CHEBI:15378"/>
        <dbReference type="ChEBI" id="CHEBI:57287"/>
        <dbReference type="ChEBI" id="CHEBI:57288"/>
        <dbReference type="ChEBI" id="CHEBI:64718"/>
        <dbReference type="ChEBI" id="CHEBI:83683"/>
        <dbReference type="EC" id="2.3.1.266"/>
    </reaction>
</comment>
<dbReference type="GO" id="GO:0005840">
    <property type="term" value="C:ribosome"/>
    <property type="evidence" value="ECO:0007669"/>
    <property type="project" value="UniProtKB-KW"/>
</dbReference>
<dbReference type="InterPro" id="IPR006464">
    <property type="entry name" value="AcTrfase_RimI/Ard1"/>
</dbReference>
<dbReference type="EC" id="2.3.1.266" evidence="5 6"/>
<comment type="function">
    <text evidence="5 6">Acetylates the N-terminal alanine of ribosomal protein bS18.</text>
</comment>
<protein>
    <recommendedName>
        <fullName evidence="5 6">[Ribosomal protein bS18]-alanine N-acetyltransferase</fullName>
        <ecNumber evidence="5 6">2.3.1.266</ecNumber>
    </recommendedName>
</protein>
<comment type="subcellular location">
    <subcellularLocation>
        <location evidence="5 6">Cytoplasm</location>
    </subcellularLocation>
</comment>
<evidence type="ECO:0000313" key="8">
    <source>
        <dbReference type="EMBL" id="MEL0659789.1"/>
    </source>
</evidence>